<sequence>MQGGGNIKEQGNSQTLLVYYSNEGSTREVARGISKRLPCELLELQPVQDVPDSKFLKYLYGGKQVFLKETPKLSSYEIQPENYDLLILGTPVWAGSYAPVIRSFIRNHFFQNQKFALFCTYRGQAMSALDKLTELVSHKDNQVITQMDIKEEILKKPDQLNQKVDEFINMLNK</sequence>
<evidence type="ECO:0000313" key="3">
    <source>
        <dbReference type="Proteomes" id="UP000001683"/>
    </source>
</evidence>
<dbReference type="GO" id="GO:0010181">
    <property type="term" value="F:FMN binding"/>
    <property type="evidence" value="ECO:0007669"/>
    <property type="project" value="InterPro"/>
</dbReference>
<feature type="domain" description="Flavodoxin-like" evidence="1">
    <location>
        <begin position="15"/>
        <end position="172"/>
    </location>
</feature>
<dbReference type="InterPro" id="IPR008254">
    <property type="entry name" value="Flavodoxin/NO_synth"/>
</dbReference>
<dbReference type="PROSITE" id="PS00201">
    <property type="entry name" value="FLAVODOXIN"/>
    <property type="match status" value="1"/>
</dbReference>
<dbReference type="PANTHER" id="PTHR39201">
    <property type="entry name" value="EXPORTED PROTEIN-RELATED"/>
    <property type="match status" value="1"/>
</dbReference>
<dbReference type="InterPro" id="IPR001226">
    <property type="entry name" value="Flavodoxin_CS"/>
</dbReference>
<dbReference type="InterPro" id="IPR029039">
    <property type="entry name" value="Flavoprotein-like_sf"/>
</dbReference>
<keyword evidence="3" id="KW-1185">Reference proteome</keyword>
<dbReference type="Pfam" id="PF12682">
    <property type="entry name" value="Flavodoxin_4"/>
    <property type="match status" value="1"/>
</dbReference>
<dbReference type="RefSeq" id="WP_012449271.1">
    <property type="nucleotide sequence ID" value="NC_010718.1"/>
</dbReference>
<dbReference type="GO" id="GO:0016651">
    <property type="term" value="F:oxidoreductase activity, acting on NAD(P)H"/>
    <property type="evidence" value="ECO:0007669"/>
    <property type="project" value="UniProtKB-ARBA"/>
</dbReference>
<gene>
    <name evidence="2" type="ordered locus">Nther_2892</name>
</gene>
<evidence type="ECO:0000259" key="1">
    <source>
        <dbReference type="PROSITE" id="PS50902"/>
    </source>
</evidence>
<organism evidence="2 3">
    <name type="scientific">Natranaerobius thermophilus (strain ATCC BAA-1301 / DSM 18059 / JW/NM-WN-LF)</name>
    <dbReference type="NCBI Taxonomy" id="457570"/>
    <lineage>
        <taxon>Bacteria</taxon>
        <taxon>Bacillati</taxon>
        <taxon>Bacillota</taxon>
        <taxon>Clostridia</taxon>
        <taxon>Natranaerobiales</taxon>
        <taxon>Natranaerobiaceae</taxon>
        <taxon>Natranaerobius</taxon>
    </lineage>
</organism>
<accession>B2A3L0</accession>
<name>B2A3L0_NATTJ</name>
<dbReference type="Gene3D" id="3.40.50.360">
    <property type="match status" value="1"/>
</dbReference>
<dbReference type="OrthoDB" id="9806505at2"/>
<dbReference type="eggNOG" id="COG0716">
    <property type="taxonomic scope" value="Bacteria"/>
</dbReference>
<reference evidence="2 3" key="2">
    <citation type="journal article" date="2011" name="J. Bacteriol.">
        <title>Complete genome sequence of the anaerobic, halophilic alkalithermophile Natranaerobius thermophilus JW/NM-WN-LF.</title>
        <authorList>
            <person name="Zhao B."/>
            <person name="Mesbah N.M."/>
            <person name="Dalin E."/>
            <person name="Goodwin L."/>
            <person name="Nolan M."/>
            <person name="Pitluck S."/>
            <person name="Chertkov O."/>
            <person name="Brettin T.S."/>
            <person name="Han J."/>
            <person name="Larimer F.W."/>
            <person name="Land M.L."/>
            <person name="Hauser L."/>
            <person name="Kyrpides N."/>
            <person name="Wiegel J."/>
        </authorList>
    </citation>
    <scope>NUCLEOTIDE SEQUENCE [LARGE SCALE GENOMIC DNA]</scope>
    <source>
        <strain evidence="3">ATCC BAA-1301 / DSM 18059 / JW/NM-WN-LF</strain>
    </source>
</reference>
<protein>
    <submittedName>
        <fullName evidence="2">Flavodoxin</fullName>
    </submittedName>
</protein>
<reference evidence="2 3" key="1">
    <citation type="submission" date="2008-04" db="EMBL/GenBank/DDBJ databases">
        <title>Complete sequence of chromosome of Natranaerobius thermophilus JW/NM-WN-LF.</title>
        <authorList>
            <consortium name="US DOE Joint Genome Institute"/>
            <person name="Copeland A."/>
            <person name="Lucas S."/>
            <person name="Lapidus A."/>
            <person name="Glavina del Rio T."/>
            <person name="Dalin E."/>
            <person name="Tice H."/>
            <person name="Bruce D."/>
            <person name="Goodwin L."/>
            <person name="Pitluck S."/>
            <person name="Chertkov O."/>
            <person name="Brettin T."/>
            <person name="Detter J.C."/>
            <person name="Han C."/>
            <person name="Kuske C.R."/>
            <person name="Schmutz J."/>
            <person name="Larimer F."/>
            <person name="Land M."/>
            <person name="Hauser L."/>
            <person name="Kyrpides N."/>
            <person name="Lykidis A."/>
            <person name="Mesbah N.M."/>
            <person name="Wiegel J."/>
        </authorList>
    </citation>
    <scope>NUCLEOTIDE SEQUENCE [LARGE SCALE GENOMIC DNA]</scope>
    <source>
        <strain evidence="3">ATCC BAA-1301 / DSM 18059 / JW/NM-WN-LF</strain>
    </source>
</reference>
<dbReference type="SUPFAM" id="SSF52218">
    <property type="entry name" value="Flavoproteins"/>
    <property type="match status" value="1"/>
</dbReference>
<dbReference type="PANTHER" id="PTHR39201:SF1">
    <property type="entry name" value="FLAVODOXIN-LIKE DOMAIN-CONTAINING PROTEIN"/>
    <property type="match status" value="1"/>
</dbReference>
<dbReference type="STRING" id="457570.Nther_2892"/>
<dbReference type="GO" id="GO:0009055">
    <property type="term" value="F:electron transfer activity"/>
    <property type="evidence" value="ECO:0007669"/>
    <property type="project" value="InterPro"/>
</dbReference>
<dbReference type="Proteomes" id="UP000001683">
    <property type="component" value="Chromosome"/>
</dbReference>
<proteinExistence type="predicted"/>
<evidence type="ECO:0000313" key="2">
    <source>
        <dbReference type="EMBL" id="ACB86439.1"/>
    </source>
</evidence>
<dbReference type="EMBL" id="CP001034">
    <property type="protein sequence ID" value="ACB86439.1"/>
    <property type="molecule type" value="Genomic_DNA"/>
</dbReference>
<dbReference type="HOGENOM" id="CLU_068890_1_2_9"/>
<dbReference type="KEGG" id="nth:Nther_2892"/>
<dbReference type="AlphaFoldDB" id="B2A3L0"/>
<dbReference type="InParanoid" id="B2A3L0"/>
<dbReference type="PROSITE" id="PS50902">
    <property type="entry name" value="FLAVODOXIN_LIKE"/>
    <property type="match status" value="1"/>
</dbReference>